<accession>A0A9N9QKX7</accession>
<feature type="coiled-coil region" evidence="1">
    <location>
        <begin position="632"/>
        <end position="673"/>
    </location>
</feature>
<evidence type="ECO:0000313" key="4">
    <source>
        <dbReference type="Proteomes" id="UP001152799"/>
    </source>
</evidence>
<keyword evidence="4" id="KW-1185">Reference proteome</keyword>
<organism evidence="3 4">
    <name type="scientific">Ceutorhynchus assimilis</name>
    <name type="common">cabbage seed weevil</name>
    <dbReference type="NCBI Taxonomy" id="467358"/>
    <lineage>
        <taxon>Eukaryota</taxon>
        <taxon>Metazoa</taxon>
        <taxon>Ecdysozoa</taxon>
        <taxon>Arthropoda</taxon>
        <taxon>Hexapoda</taxon>
        <taxon>Insecta</taxon>
        <taxon>Pterygota</taxon>
        <taxon>Neoptera</taxon>
        <taxon>Endopterygota</taxon>
        <taxon>Coleoptera</taxon>
        <taxon>Polyphaga</taxon>
        <taxon>Cucujiformia</taxon>
        <taxon>Curculionidae</taxon>
        <taxon>Ceutorhynchinae</taxon>
        <taxon>Ceutorhynchus</taxon>
    </lineage>
</organism>
<protein>
    <submittedName>
        <fullName evidence="3">Uncharacterized protein</fullName>
    </submittedName>
</protein>
<dbReference type="PANTHER" id="PTHR23159">
    <property type="entry name" value="CENTROSOMAL PROTEIN 2"/>
    <property type="match status" value="1"/>
</dbReference>
<name>A0A9N9QKX7_9CUCU</name>
<dbReference type="OrthoDB" id="6782107at2759"/>
<reference evidence="3" key="1">
    <citation type="submission" date="2022-01" db="EMBL/GenBank/DDBJ databases">
        <authorList>
            <person name="King R."/>
        </authorList>
    </citation>
    <scope>NUCLEOTIDE SEQUENCE</scope>
</reference>
<evidence type="ECO:0000256" key="2">
    <source>
        <dbReference type="SAM" id="MobiDB-lite"/>
    </source>
</evidence>
<feature type="coiled-coil region" evidence="1">
    <location>
        <begin position="774"/>
        <end position="962"/>
    </location>
</feature>
<feature type="region of interest" description="Disordered" evidence="2">
    <location>
        <begin position="1097"/>
        <end position="1125"/>
    </location>
</feature>
<proteinExistence type="predicted"/>
<evidence type="ECO:0000256" key="1">
    <source>
        <dbReference type="SAM" id="Coils"/>
    </source>
</evidence>
<dbReference type="EMBL" id="OU892281">
    <property type="protein sequence ID" value="CAG9769618.1"/>
    <property type="molecule type" value="Genomic_DNA"/>
</dbReference>
<dbReference type="Gene3D" id="1.10.287.1490">
    <property type="match status" value="1"/>
</dbReference>
<feature type="coiled-coil region" evidence="1">
    <location>
        <begin position="280"/>
        <end position="578"/>
    </location>
</feature>
<evidence type="ECO:0000313" key="3">
    <source>
        <dbReference type="EMBL" id="CAG9769618.1"/>
    </source>
</evidence>
<keyword evidence="1" id="KW-0175">Coiled coil</keyword>
<feature type="coiled-coil region" evidence="1">
    <location>
        <begin position="697"/>
        <end position="724"/>
    </location>
</feature>
<dbReference type="AlphaFoldDB" id="A0A9N9QKX7"/>
<gene>
    <name evidence="3" type="ORF">CEUTPL_LOCUS10123</name>
</gene>
<dbReference type="PANTHER" id="PTHR23159:SF31">
    <property type="entry name" value="CENTROSOME-ASSOCIATED PROTEIN CEP250 ISOFORM X1"/>
    <property type="match status" value="1"/>
</dbReference>
<sequence>MTSCSQDTFAADRNIKCSTCLGRTRKIEELEGMVSCKNDILSAQQSRLYTFETNYKRLFDDFERLRLDYSYALQANCSLKEINLKLEQVTVTKSKRCTFDAKQKLSAIGDSERIIESSQSEKQSHYQEFKKKSTILETQNYTLKINKTNHFDVKEPLQGQESGDSLNSNSFIKEIQGKENLIKIIFPEQIISELSHSAVIGTGDSMACNSKCITKKDKQTITINIEDPNLPMMVVDLKIHMQQQSKQFEKCAGQLVDQLDDMHGSNQVLADTLSVVTEENKNNLQIIADLKSELKRVNEEYEAETREMKRVIDELENEVEENKIIGKTLRNSISITESEVQKLQGALKEAEEQKGKPKDCKCQYGEEFQDDDEIDMLRRELEERKTELGEYEEENKHYSQTIESLNKQNNDLLTKIRQLEKNGNIQSEKSCHVLNDKIQQLEEENEFLYEEGKKHELEMYKKLSEVDRLKSTVITQGNELDGLSFENDELKKEIEQLKRDNQLETEKLQEAVEKSQIQVEKLLKEHDAKSNEIEQVANELTNIRRSVDEDNGKYLGIIKNLEKEREDLQIKLKQMSEHSDCICGASQSEMEKLKAELFKKQAIIYELERSMNELTKSFKHFDRTADDLAYENSMLKNDRDNYVRDLEALQAALSEKINELEEMRKKLENSDVLCDKCVKAGRDTSLERSSTYACQYCDNLETKMEMMKRDREKLDQEKRKMEMSVANYYQLQMELDSLRGQSQKRDSITCNKLCELQKGYDELKYLYDVRTDENEKLRNDLLKSEAQRNESEKKCECITMENKKLRGMKEENEHLQKACASKSIDIEVLKDDLKAETEQRQICNRNCEGLKKKQACTEIELLGMKDRLDDLSKKYEDKSQEFKKIKKQYDSCCKLSKISREEYSTLRKEYKEIKTMLSEQVKKYKRETESVDGRSSRSCDVVKEMRNQLLERERQMDQIQQKLKDSGYEIIELKDYVHKLISDNNALKKGINSLIGNLESKIKGDPSLGSFPSNSAEAIAGEILHSLSNIEDIISKNPPICPKGCESKNCDCMNQITSQYSFKTENQQGSSRGCAESRSTYNAPKCKAKTEILHRVSSEPGNRCMPEPSRVTSETNTTDSDDQNADRKSLKFFKDAIVDLRTRIHKTMKEKCCDCEEVSAYR</sequence>
<dbReference type="Proteomes" id="UP001152799">
    <property type="component" value="Chromosome 5"/>
</dbReference>